<keyword evidence="5" id="KW-0418">Kinase</keyword>
<dbReference type="InterPro" id="IPR008271">
    <property type="entry name" value="Ser/Thr_kinase_AS"/>
</dbReference>
<dbReference type="PANTHER" id="PTHR24056">
    <property type="entry name" value="CELL DIVISION PROTEIN KINASE"/>
    <property type="match status" value="1"/>
</dbReference>
<dbReference type="PANTHER" id="PTHR24056:SF107">
    <property type="entry name" value="CYCLIN-DEPENDENT KINASE 11A-RELATED"/>
    <property type="match status" value="1"/>
</dbReference>
<dbReference type="PROSITE" id="PS00107">
    <property type="entry name" value="PROTEIN_KINASE_ATP"/>
    <property type="match status" value="1"/>
</dbReference>
<comment type="similarity">
    <text evidence="1">Belongs to the protein kinase superfamily. CMGC Ser/Thr protein kinase family. CDC2/CDKX subfamily.</text>
</comment>
<evidence type="ECO:0000256" key="3">
    <source>
        <dbReference type="ARBA" id="ARBA00022679"/>
    </source>
</evidence>
<evidence type="ECO:0000256" key="1">
    <source>
        <dbReference type="ARBA" id="ARBA00006485"/>
    </source>
</evidence>
<dbReference type="InterPro" id="IPR017441">
    <property type="entry name" value="Protein_kinase_ATP_BS"/>
</dbReference>
<evidence type="ECO:0000256" key="6">
    <source>
        <dbReference type="ARBA" id="ARBA00022840"/>
    </source>
</evidence>
<dbReference type="InterPro" id="IPR011009">
    <property type="entry name" value="Kinase-like_dom_sf"/>
</dbReference>
<sequence>MNTPPNTSSTEFNPNDKTPPNSAGTEIIEVDGENVKSVVDANEYPLGFRACESVENYEFMNQIGTGSYGVVSRARCKKTGDIVALKRIKLPQELLVEGFPTSALREISTLMQMQHPNLVNAHEVVVGSDYNKIFVVMDYMDHTVKDLNEIMKQRFTQAEVKCLLIQLLDGVKYMHDNWVQHRDIKTSNLLLDNHGNLKICDFGLARKYSDPPRAYSPVVVTLYYRAIEILLGEKKYTPAIDMWSVGCVFAELLLKKPLFQGNGELDQIKQIFDVLGLPSESRWEGFQELPNVKKFHFTGSKTNNLHKRFTQQIGMTNNLPILSKLGLDLLERMLEFDPKLRITADEALKHPYFKESPLPKSKVMMPTFPATVHETGHRGHKRKHDEIVQEKAAPENSLFDRELQDLYEQNVNNRDSIF</sequence>
<dbReference type="GO" id="GO:0005524">
    <property type="term" value="F:ATP binding"/>
    <property type="evidence" value="ECO:0007669"/>
    <property type="project" value="UniProtKB-UniRule"/>
</dbReference>
<feature type="binding site" evidence="7">
    <location>
        <position position="86"/>
    </location>
    <ligand>
        <name>ATP</name>
        <dbReference type="ChEBI" id="CHEBI:30616"/>
    </ligand>
</feature>
<gene>
    <name evidence="11" type="ORF">AKO1_006151</name>
</gene>
<dbReference type="PROSITE" id="PS00108">
    <property type="entry name" value="PROTEIN_KINASE_ST"/>
    <property type="match status" value="1"/>
</dbReference>
<dbReference type="Gene3D" id="1.10.510.10">
    <property type="entry name" value="Transferase(Phosphotransferase) domain 1"/>
    <property type="match status" value="1"/>
</dbReference>
<evidence type="ECO:0000313" key="11">
    <source>
        <dbReference type="EMBL" id="KAL0476719.1"/>
    </source>
</evidence>
<evidence type="ECO:0000259" key="10">
    <source>
        <dbReference type="PROSITE" id="PS50011"/>
    </source>
</evidence>
<feature type="region of interest" description="Disordered" evidence="9">
    <location>
        <begin position="1"/>
        <end position="23"/>
    </location>
</feature>
<dbReference type="Proteomes" id="UP001431209">
    <property type="component" value="Unassembled WGS sequence"/>
</dbReference>
<name>A0AAW2YIB8_9EUKA</name>
<comment type="caution">
    <text evidence="11">The sequence shown here is derived from an EMBL/GenBank/DDBJ whole genome shotgun (WGS) entry which is preliminary data.</text>
</comment>
<proteinExistence type="inferred from homology"/>
<keyword evidence="4 7" id="KW-0547">Nucleotide-binding</keyword>
<evidence type="ECO:0000256" key="7">
    <source>
        <dbReference type="PROSITE-ProRule" id="PRU10141"/>
    </source>
</evidence>
<evidence type="ECO:0000256" key="4">
    <source>
        <dbReference type="ARBA" id="ARBA00022741"/>
    </source>
</evidence>
<dbReference type="Pfam" id="PF00069">
    <property type="entry name" value="Pkinase"/>
    <property type="match status" value="1"/>
</dbReference>
<reference evidence="11 12" key="1">
    <citation type="submission" date="2024-03" db="EMBL/GenBank/DDBJ databases">
        <title>The Acrasis kona genome and developmental transcriptomes reveal deep origins of eukaryotic multicellular pathways.</title>
        <authorList>
            <person name="Sheikh S."/>
            <person name="Fu C.-J."/>
            <person name="Brown M.W."/>
            <person name="Baldauf S.L."/>
        </authorList>
    </citation>
    <scope>NUCLEOTIDE SEQUENCE [LARGE SCALE GENOMIC DNA]</scope>
    <source>
        <strain evidence="11 12">ATCC MYA-3509</strain>
    </source>
</reference>
<evidence type="ECO:0000256" key="5">
    <source>
        <dbReference type="ARBA" id="ARBA00022777"/>
    </source>
</evidence>
<dbReference type="GO" id="GO:0004674">
    <property type="term" value="F:protein serine/threonine kinase activity"/>
    <property type="evidence" value="ECO:0007669"/>
    <property type="project" value="UniProtKB-KW"/>
</dbReference>
<dbReference type="InterPro" id="IPR000719">
    <property type="entry name" value="Prot_kinase_dom"/>
</dbReference>
<keyword evidence="6 7" id="KW-0067">ATP-binding</keyword>
<evidence type="ECO:0000256" key="9">
    <source>
        <dbReference type="SAM" id="MobiDB-lite"/>
    </source>
</evidence>
<dbReference type="SUPFAM" id="SSF56112">
    <property type="entry name" value="Protein kinase-like (PK-like)"/>
    <property type="match status" value="1"/>
</dbReference>
<feature type="domain" description="Protein kinase" evidence="10">
    <location>
        <begin position="57"/>
        <end position="353"/>
    </location>
</feature>
<dbReference type="SMART" id="SM00220">
    <property type="entry name" value="S_TKc"/>
    <property type="match status" value="1"/>
</dbReference>
<evidence type="ECO:0000256" key="2">
    <source>
        <dbReference type="ARBA" id="ARBA00022527"/>
    </source>
</evidence>
<dbReference type="Gene3D" id="3.30.200.20">
    <property type="entry name" value="Phosphorylase Kinase, domain 1"/>
    <property type="match status" value="1"/>
</dbReference>
<evidence type="ECO:0000256" key="8">
    <source>
        <dbReference type="RuleBase" id="RU000304"/>
    </source>
</evidence>
<protein>
    <submittedName>
        <fullName evidence="11">CDKG-2</fullName>
    </submittedName>
</protein>
<keyword evidence="2 8" id="KW-0723">Serine/threonine-protein kinase</keyword>
<dbReference type="GO" id="GO:0005634">
    <property type="term" value="C:nucleus"/>
    <property type="evidence" value="ECO:0007669"/>
    <property type="project" value="TreeGrafter"/>
</dbReference>
<dbReference type="PROSITE" id="PS50011">
    <property type="entry name" value="PROTEIN_KINASE_DOM"/>
    <property type="match status" value="1"/>
</dbReference>
<keyword evidence="12" id="KW-1185">Reference proteome</keyword>
<dbReference type="AlphaFoldDB" id="A0AAW2YIB8"/>
<dbReference type="FunFam" id="1.10.510.10:FF:000533">
    <property type="entry name" value="cyclin-dependent kinase 10"/>
    <property type="match status" value="1"/>
</dbReference>
<accession>A0AAW2YIB8</accession>
<evidence type="ECO:0000313" key="12">
    <source>
        <dbReference type="Proteomes" id="UP001431209"/>
    </source>
</evidence>
<dbReference type="InterPro" id="IPR050108">
    <property type="entry name" value="CDK"/>
</dbReference>
<organism evidence="11 12">
    <name type="scientific">Acrasis kona</name>
    <dbReference type="NCBI Taxonomy" id="1008807"/>
    <lineage>
        <taxon>Eukaryota</taxon>
        <taxon>Discoba</taxon>
        <taxon>Heterolobosea</taxon>
        <taxon>Tetramitia</taxon>
        <taxon>Eutetramitia</taxon>
        <taxon>Acrasidae</taxon>
        <taxon>Acrasis</taxon>
    </lineage>
</organism>
<keyword evidence="3" id="KW-0808">Transferase</keyword>
<dbReference type="EMBL" id="JAOPGA020000078">
    <property type="protein sequence ID" value="KAL0476719.1"/>
    <property type="molecule type" value="Genomic_DNA"/>
</dbReference>
<dbReference type="GO" id="GO:0007346">
    <property type="term" value="P:regulation of mitotic cell cycle"/>
    <property type="evidence" value="ECO:0007669"/>
    <property type="project" value="TreeGrafter"/>
</dbReference>